<reference evidence="1 2" key="1">
    <citation type="submission" date="2015-09" db="EMBL/GenBank/DDBJ databases">
        <title>Host preference determinants of Valsa canker pathogens revealed by comparative genomics.</title>
        <authorList>
            <person name="Yin Z."/>
            <person name="Huang L."/>
        </authorList>
    </citation>
    <scope>NUCLEOTIDE SEQUENCE [LARGE SCALE GENOMIC DNA]</scope>
    <source>
        <strain evidence="1 2">03-1</strain>
    </source>
</reference>
<organism evidence="1 2">
    <name type="scientific">Cytospora schulzeri</name>
    <dbReference type="NCBI Taxonomy" id="448051"/>
    <lineage>
        <taxon>Eukaryota</taxon>
        <taxon>Fungi</taxon>
        <taxon>Dikarya</taxon>
        <taxon>Ascomycota</taxon>
        <taxon>Pezizomycotina</taxon>
        <taxon>Sordariomycetes</taxon>
        <taxon>Sordariomycetidae</taxon>
        <taxon>Diaporthales</taxon>
        <taxon>Cytosporaceae</taxon>
        <taxon>Cytospora</taxon>
    </lineage>
</organism>
<protein>
    <submittedName>
        <fullName evidence="1">Uncharacterized protein</fullName>
    </submittedName>
</protein>
<evidence type="ECO:0000313" key="2">
    <source>
        <dbReference type="Proteomes" id="UP000283895"/>
    </source>
</evidence>
<name>A0A423VIK3_9PEZI</name>
<comment type="caution">
    <text evidence="1">The sequence shown here is derived from an EMBL/GenBank/DDBJ whole genome shotgun (WGS) entry which is preliminary data.</text>
</comment>
<evidence type="ECO:0000313" key="1">
    <source>
        <dbReference type="EMBL" id="ROV90771.1"/>
    </source>
</evidence>
<dbReference type="EMBL" id="LKEA01000060">
    <property type="protein sequence ID" value="ROV90771.1"/>
    <property type="molecule type" value="Genomic_DNA"/>
</dbReference>
<gene>
    <name evidence="1" type="ORF">VMCG_09391</name>
</gene>
<dbReference type="Proteomes" id="UP000283895">
    <property type="component" value="Unassembled WGS sequence"/>
</dbReference>
<sequence>MSHPHIVPAVTYAAAAVEADAVGAGGAKGVFPTVRDTASTSCSWMASAVAIAVAVAAAVPEAEGWQL</sequence>
<proteinExistence type="predicted"/>
<dbReference type="AlphaFoldDB" id="A0A423VIK3"/>
<accession>A0A423VIK3</accession>
<keyword evidence="2" id="KW-1185">Reference proteome</keyword>